<dbReference type="Pfam" id="PF10397">
    <property type="entry name" value="ADSL_C"/>
    <property type="match status" value="1"/>
</dbReference>
<organism evidence="5 6">
    <name type="scientific">Streptomyces lydicus</name>
    <dbReference type="NCBI Taxonomy" id="47763"/>
    <lineage>
        <taxon>Bacteria</taxon>
        <taxon>Bacillati</taxon>
        <taxon>Actinomycetota</taxon>
        <taxon>Actinomycetes</taxon>
        <taxon>Kitasatosporales</taxon>
        <taxon>Streptomycetaceae</taxon>
        <taxon>Streptomyces</taxon>
    </lineage>
</organism>
<proteinExistence type="inferred from homology"/>
<evidence type="ECO:0000313" key="6">
    <source>
        <dbReference type="Proteomes" id="UP000094094"/>
    </source>
</evidence>
<dbReference type="EMBL" id="CP017157">
    <property type="protein sequence ID" value="AOP49184.1"/>
    <property type="molecule type" value="Genomic_DNA"/>
</dbReference>
<feature type="region of interest" description="Disordered" evidence="3">
    <location>
        <begin position="1"/>
        <end position="21"/>
    </location>
</feature>
<dbReference type="Gene3D" id="1.10.40.30">
    <property type="entry name" value="Fumarase/aspartase (C-terminal domain)"/>
    <property type="match status" value="1"/>
</dbReference>
<dbReference type="Proteomes" id="UP000094094">
    <property type="component" value="Chromosome"/>
</dbReference>
<evidence type="ECO:0000313" key="5">
    <source>
        <dbReference type="EMBL" id="AOP49184.1"/>
    </source>
</evidence>
<evidence type="ECO:0000256" key="2">
    <source>
        <dbReference type="ARBA" id="ARBA00034772"/>
    </source>
</evidence>
<dbReference type="InterPro" id="IPR008948">
    <property type="entry name" value="L-Aspartase-like"/>
</dbReference>
<gene>
    <name evidence="5" type="ORF">SL103_25675</name>
</gene>
<sequence>MPSADRPGADDTPPARPCPEADVGLLAPSRAGSAVADATGDAGYLRALLDAEAALTRAQAAVGLAPAAAGAAVTAAAARTRPDPHGLALRARAAGNPVVPLVADLTAAVAAHDPVAAAHVHRGATSQDILDTATMLVCARALDLLLPDLARTADALRRTAERHRDTPMAGRTLTQHAVPTTFGLKAAGWRSLVLDAHARLAAVRSSLPAQLGGAAGTLAAFHAYAEAAAAAAPAAPDLGPRLLAAYAAETGLAEPALPWHTLRTPVADLAGALAFTAGALGKLAADVLSLARTETGELAEGSGGGSSAMPHKANPVRGTLLAAAARQVPALTAVLYGSLAAEDERPAGAWHAEWQPLRDALRLVGGAARDAAELTADLRVDPRRMRHNLDATGGLVVTERLVAALTALTGRGEARRIVDAAARRTAQDGTPLHDALRAELDESRSAALPEDRLRQLLDPTTYTGSAGALVDRALARTPHDPQEPG</sequence>
<dbReference type="InterPro" id="IPR024083">
    <property type="entry name" value="Fumarase/histidase_N"/>
</dbReference>
<dbReference type="AlphaFoldDB" id="A0A1D7VR45"/>
<accession>A0A1D7VR45</accession>
<dbReference type="Gene3D" id="1.20.200.10">
    <property type="entry name" value="Fumarase/aspartase (Central domain)"/>
    <property type="match status" value="1"/>
</dbReference>
<dbReference type="PANTHER" id="PTHR43172:SF2">
    <property type="entry name" value="ADENYLOSUCCINATE LYASE C-TERMINAL DOMAIN-CONTAINING PROTEIN"/>
    <property type="match status" value="1"/>
</dbReference>
<reference evidence="5 6" key="1">
    <citation type="submission" date="2016-09" db="EMBL/GenBank/DDBJ databases">
        <title>Complete genome sequencing of Streptomyces lydicus 103 and metabolic pathways analysis of antibiotic biosynthesis.</title>
        <authorList>
            <person name="Jia N."/>
            <person name="Ding M.-Z."/>
            <person name="Gao F."/>
            <person name="Yuan Y.-J."/>
        </authorList>
    </citation>
    <scope>NUCLEOTIDE SEQUENCE [LARGE SCALE GENOMIC DNA]</scope>
    <source>
        <strain evidence="5 6">103</strain>
    </source>
</reference>
<dbReference type="KEGG" id="slc:SL103_25675"/>
<dbReference type="SUPFAM" id="SSF48557">
    <property type="entry name" value="L-aspartase-like"/>
    <property type="match status" value="1"/>
</dbReference>
<evidence type="ECO:0000256" key="3">
    <source>
        <dbReference type="SAM" id="MobiDB-lite"/>
    </source>
</evidence>
<dbReference type="InterPro" id="IPR000362">
    <property type="entry name" value="Fumarate_lyase_fam"/>
</dbReference>
<dbReference type="InterPro" id="IPR020557">
    <property type="entry name" value="Fumarate_lyase_CS"/>
</dbReference>
<evidence type="ECO:0000256" key="1">
    <source>
        <dbReference type="ARBA" id="ARBA00023239"/>
    </source>
</evidence>
<keyword evidence="6" id="KW-1185">Reference proteome</keyword>
<comment type="similarity">
    <text evidence="2">Belongs to the class-II fumarase/aspartase family.</text>
</comment>
<dbReference type="GO" id="GO:0016829">
    <property type="term" value="F:lyase activity"/>
    <property type="evidence" value="ECO:0007669"/>
    <property type="project" value="UniProtKB-KW"/>
</dbReference>
<dbReference type="PRINTS" id="PR00149">
    <property type="entry name" value="FUMRATELYASE"/>
</dbReference>
<keyword evidence="1" id="KW-0456">Lyase</keyword>
<dbReference type="InterPro" id="IPR022761">
    <property type="entry name" value="Fumarate_lyase_N"/>
</dbReference>
<evidence type="ECO:0000259" key="4">
    <source>
        <dbReference type="SMART" id="SM00998"/>
    </source>
</evidence>
<dbReference type="GO" id="GO:0016853">
    <property type="term" value="F:isomerase activity"/>
    <property type="evidence" value="ECO:0007669"/>
    <property type="project" value="UniProtKB-KW"/>
</dbReference>
<dbReference type="InterPro" id="IPR019468">
    <property type="entry name" value="AdenyloSucc_lyase_C"/>
</dbReference>
<protein>
    <submittedName>
        <fullName evidence="5">3-carboxy-cis,cis-muconate cycloisomerase</fullName>
    </submittedName>
</protein>
<feature type="domain" description="Adenylosuccinate lyase C-terminal" evidence="4">
    <location>
        <begin position="393"/>
        <end position="474"/>
    </location>
</feature>
<dbReference type="RefSeq" id="WP_069571300.1">
    <property type="nucleotide sequence ID" value="NZ_CP017157.1"/>
</dbReference>
<keyword evidence="5" id="KW-0413">Isomerase</keyword>
<dbReference type="InterPro" id="IPR012789">
    <property type="entry name" value="Protocat_PcaB-like"/>
</dbReference>
<dbReference type="NCBIfam" id="TIGR02426">
    <property type="entry name" value="protocat_pcaB"/>
    <property type="match status" value="1"/>
</dbReference>
<dbReference type="GO" id="GO:0019619">
    <property type="term" value="P:3,4-dihydroxybenzoate catabolic process"/>
    <property type="evidence" value="ECO:0007669"/>
    <property type="project" value="InterPro"/>
</dbReference>
<dbReference type="Pfam" id="PF00206">
    <property type="entry name" value="Lyase_1"/>
    <property type="match status" value="1"/>
</dbReference>
<name>A0A1D7VR45_9ACTN</name>
<dbReference type="PANTHER" id="PTHR43172">
    <property type="entry name" value="ADENYLOSUCCINATE LYASE"/>
    <property type="match status" value="1"/>
</dbReference>
<dbReference type="SMART" id="SM00998">
    <property type="entry name" value="ADSL_C"/>
    <property type="match status" value="1"/>
</dbReference>
<dbReference type="PROSITE" id="PS00163">
    <property type="entry name" value="FUMARATE_LYASES"/>
    <property type="match status" value="1"/>
</dbReference>
<dbReference type="Gene3D" id="1.10.275.10">
    <property type="entry name" value="Fumarase/aspartase (N-terminal domain)"/>
    <property type="match status" value="1"/>
</dbReference>